<gene>
    <name evidence="2" type="ORF">ACHAW5_004135</name>
</gene>
<proteinExistence type="predicted"/>
<dbReference type="EMBL" id="JALLAZ020000279">
    <property type="protein sequence ID" value="KAL3798895.1"/>
    <property type="molecule type" value="Genomic_DNA"/>
</dbReference>
<evidence type="ECO:0000313" key="2">
    <source>
        <dbReference type="EMBL" id="KAL3798895.1"/>
    </source>
</evidence>
<name>A0ABD3QFC1_9STRA</name>
<comment type="caution">
    <text evidence="2">The sequence shown here is derived from an EMBL/GenBank/DDBJ whole genome shotgun (WGS) entry which is preliminary data.</text>
</comment>
<evidence type="ECO:0000256" key="1">
    <source>
        <dbReference type="SAM" id="MobiDB-lite"/>
    </source>
</evidence>
<keyword evidence="3" id="KW-1185">Reference proteome</keyword>
<feature type="compositionally biased region" description="Basic residues" evidence="1">
    <location>
        <begin position="51"/>
        <end position="65"/>
    </location>
</feature>
<feature type="compositionally biased region" description="Basic and acidic residues" evidence="1">
    <location>
        <begin position="17"/>
        <end position="27"/>
    </location>
</feature>
<dbReference type="AlphaFoldDB" id="A0ABD3QFC1"/>
<feature type="compositionally biased region" description="Basic residues" evidence="1">
    <location>
        <begin position="1"/>
        <end position="10"/>
    </location>
</feature>
<evidence type="ECO:0000313" key="3">
    <source>
        <dbReference type="Proteomes" id="UP001530315"/>
    </source>
</evidence>
<dbReference type="Proteomes" id="UP001530315">
    <property type="component" value="Unassembled WGS sequence"/>
</dbReference>
<protein>
    <submittedName>
        <fullName evidence="2">Uncharacterized protein</fullName>
    </submittedName>
</protein>
<feature type="region of interest" description="Disordered" evidence="1">
    <location>
        <begin position="1"/>
        <end position="78"/>
    </location>
</feature>
<reference evidence="2 3" key="1">
    <citation type="submission" date="2024-10" db="EMBL/GenBank/DDBJ databases">
        <title>Updated reference genomes for cyclostephanoid diatoms.</title>
        <authorList>
            <person name="Roberts W.R."/>
            <person name="Alverson A.J."/>
        </authorList>
    </citation>
    <scope>NUCLEOTIDE SEQUENCE [LARGE SCALE GENOMIC DNA]</scope>
    <source>
        <strain evidence="2 3">AJA276-08</strain>
    </source>
</reference>
<feature type="compositionally biased region" description="Basic and acidic residues" evidence="1">
    <location>
        <begin position="66"/>
        <end position="77"/>
    </location>
</feature>
<organism evidence="2 3">
    <name type="scientific">Stephanodiscus triporus</name>
    <dbReference type="NCBI Taxonomy" id="2934178"/>
    <lineage>
        <taxon>Eukaryota</taxon>
        <taxon>Sar</taxon>
        <taxon>Stramenopiles</taxon>
        <taxon>Ochrophyta</taxon>
        <taxon>Bacillariophyta</taxon>
        <taxon>Coscinodiscophyceae</taxon>
        <taxon>Thalassiosirophycidae</taxon>
        <taxon>Stephanodiscales</taxon>
        <taxon>Stephanodiscaceae</taxon>
        <taxon>Stephanodiscus</taxon>
    </lineage>
</organism>
<accession>A0ABD3QFC1</accession>
<sequence length="100" mass="11423">MRTRPRRRRSGGQETPDPVHRRDDDPILPRGVLEPPEAFPRIDAVDDGGVGRRRRRRRRRRGGGRRFHDDDLAHLRDPSLGGSLAVLLRLEDDDDRSAGS</sequence>